<evidence type="ECO:0000313" key="3">
    <source>
        <dbReference type="EMBL" id="ASA55975.1"/>
    </source>
</evidence>
<name>A0A1Z2SFP5_VIBGA</name>
<dbReference type="OrthoDB" id="9801609at2"/>
<sequence length="363" mass="41908">MKVAIIHYWLVNLRGGEKVLEALCELYPQADIYTHVYHAEVFKDSIISRHNVYQSFISKLPRARKWYQSYLPLMPLALEQFDLSDYDLIISSESGPAKGIIPAPGKPHICYCHSPMRYAWDMYHEYRKRCGWLKRQLMVPLLHYIRRWDQLSSMSVSHFIANSHFVSGRIHSFYHRDADVIHPPVSFDEFSPTGAPPEDYYLILGQLVPYKKADLAVKAFNQTGRKLKVVGDGEQLELLRQIAQPNIEIMGRQSFGEIKRLLANCQALIFPGVEDFGIVPLEAMASGRPVIAYKAGGVLETVQEHLSGMFFEQQTEQSLNEVLERFEANQSSFDSDMIRNYSERFSKENFKKQFSDYVNKIIL</sequence>
<dbReference type="Pfam" id="PF00534">
    <property type="entry name" value="Glycos_transf_1"/>
    <property type="match status" value="1"/>
</dbReference>
<dbReference type="InterPro" id="IPR050194">
    <property type="entry name" value="Glycosyltransferase_grp1"/>
</dbReference>
<feature type="domain" description="Glycosyl transferase family 1" evidence="1">
    <location>
        <begin position="197"/>
        <end position="340"/>
    </location>
</feature>
<organism evidence="3 4">
    <name type="scientific">Vibrio gazogenes</name>
    <dbReference type="NCBI Taxonomy" id="687"/>
    <lineage>
        <taxon>Bacteria</taxon>
        <taxon>Pseudomonadati</taxon>
        <taxon>Pseudomonadota</taxon>
        <taxon>Gammaproteobacteria</taxon>
        <taxon>Vibrionales</taxon>
        <taxon>Vibrionaceae</taxon>
        <taxon>Vibrio</taxon>
    </lineage>
</organism>
<evidence type="ECO:0000313" key="4">
    <source>
        <dbReference type="Proteomes" id="UP000196708"/>
    </source>
</evidence>
<keyword evidence="3" id="KW-0808">Transferase</keyword>
<dbReference type="EMBL" id="CP018835">
    <property type="protein sequence ID" value="ASA55975.1"/>
    <property type="molecule type" value="Genomic_DNA"/>
</dbReference>
<dbReference type="AlphaFoldDB" id="A0A1Z2SFP5"/>
<dbReference type="Proteomes" id="UP000196708">
    <property type="component" value="Chromosome 1"/>
</dbReference>
<dbReference type="PANTHER" id="PTHR45947">
    <property type="entry name" value="SULFOQUINOVOSYL TRANSFERASE SQD2"/>
    <property type="match status" value="1"/>
</dbReference>
<dbReference type="RefSeq" id="WP_088134009.1">
    <property type="nucleotide sequence ID" value="NZ_CP018835.1"/>
</dbReference>
<dbReference type="Gene3D" id="3.40.50.2000">
    <property type="entry name" value="Glycogen Phosphorylase B"/>
    <property type="match status" value="2"/>
</dbReference>
<dbReference type="InterPro" id="IPR028098">
    <property type="entry name" value="Glyco_trans_4-like_N"/>
</dbReference>
<protein>
    <submittedName>
        <fullName evidence="3">Glycosyl transferase</fullName>
    </submittedName>
</protein>
<gene>
    <name evidence="3" type="ORF">BSQ33_09900</name>
</gene>
<dbReference type="KEGG" id="vga:BSQ33_09900"/>
<feature type="domain" description="Glycosyltransferase subfamily 4-like N-terminal" evidence="2">
    <location>
        <begin position="15"/>
        <end position="187"/>
    </location>
</feature>
<evidence type="ECO:0000259" key="1">
    <source>
        <dbReference type="Pfam" id="PF00534"/>
    </source>
</evidence>
<dbReference type="SUPFAM" id="SSF53756">
    <property type="entry name" value="UDP-Glycosyltransferase/glycogen phosphorylase"/>
    <property type="match status" value="1"/>
</dbReference>
<dbReference type="PANTHER" id="PTHR45947:SF3">
    <property type="entry name" value="SULFOQUINOVOSYL TRANSFERASE SQD2"/>
    <property type="match status" value="1"/>
</dbReference>
<evidence type="ECO:0000259" key="2">
    <source>
        <dbReference type="Pfam" id="PF13439"/>
    </source>
</evidence>
<reference evidence="3 4" key="1">
    <citation type="submission" date="2016-12" db="EMBL/GenBank/DDBJ databases">
        <authorList>
            <person name="Song W.-J."/>
            <person name="Kurnit D.M."/>
        </authorList>
    </citation>
    <scope>NUCLEOTIDE SEQUENCE [LARGE SCALE GENOMIC DNA]</scope>
    <source>
        <strain evidence="3 4">ATCC 43942</strain>
    </source>
</reference>
<proteinExistence type="predicted"/>
<dbReference type="InterPro" id="IPR001296">
    <property type="entry name" value="Glyco_trans_1"/>
</dbReference>
<dbReference type="Pfam" id="PF13439">
    <property type="entry name" value="Glyco_transf_4"/>
    <property type="match status" value="1"/>
</dbReference>
<dbReference type="GO" id="GO:0016757">
    <property type="term" value="F:glycosyltransferase activity"/>
    <property type="evidence" value="ECO:0007669"/>
    <property type="project" value="InterPro"/>
</dbReference>
<accession>A0A1Z2SFP5</accession>